<proteinExistence type="predicted"/>
<organism evidence="3">
    <name type="scientific">marine metagenome</name>
    <dbReference type="NCBI Taxonomy" id="408172"/>
    <lineage>
        <taxon>unclassified sequences</taxon>
        <taxon>metagenomes</taxon>
        <taxon>ecological metagenomes</taxon>
    </lineage>
</organism>
<dbReference type="Gene3D" id="2.60.40.1260">
    <property type="entry name" value="Lamin Tail domain"/>
    <property type="match status" value="1"/>
</dbReference>
<dbReference type="EMBL" id="UINC01040204">
    <property type="protein sequence ID" value="SVB39742.1"/>
    <property type="molecule type" value="Genomic_DNA"/>
</dbReference>
<sequence>MLKMAHTLSLLLILNVLAAMMIVTEEVSADENESVADLRVNEVADKGTSDTCDGKDWIELHNAGADTADLSDMVLVDDKGFGDEDQYIFANGSNLSGGEHLVLCKGADFDFGISGDDTVTLFAADGTEVSTSGTMGDLGAPDNTWAYFAEGYAYTEAPTPGAANTADALDHGCTYWPASNYDPDADIDDESCTYDRPGEDVIFCLADEDMTCSSESNYLEATIAPGEKFTFVFVLENKGDSDIMFTQSSHMTISGSNGSRQFGFASLVEGWGDEDDAGEVPGKWESDLEVQYTRVQDSEMCDGCILQAGESTAYFERSLTPGSEAPPGTYKWWVTLVRVDHTYRIDDGESGYDKDWDYEYGNATIIIHVEAEESGLPGFGAWAAMIAFIGATGIHSLRSRGRFNRMGPPSD</sequence>
<evidence type="ECO:0000259" key="2">
    <source>
        <dbReference type="PROSITE" id="PS51841"/>
    </source>
</evidence>
<dbReference type="InterPro" id="IPR001322">
    <property type="entry name" value="Lamin_tail_dom"/>
</dbReference>
<keyword evidence="1" id="KW-0472">Membrane</keyword>
<dbReference type="AlphaFoldDB" id="A0A382DNX4"/>
<evidence type="ECO:0000313" key="3">
    <source>
        <dbReference type="EMBL" id="SVB39742.1"/>
    </source>
</evidence>
<dbReference type="InterPro" id="IPR036415">
    <property type="entry name" value="Lamin_tail_dom_sf"/>
</dbReference>
<keyword evidence="1" id="KW-0812">Transmembrane</keyword>
<evidence type="ECO:0000256" key="1">
    <source>
        <dbReference type="SAM" id="Phobius"/>
    </source>
</evidence>
<dbReference type="SUPFAM" id="SSF74853">
    <property type="entry name" value="Lamin A/C globular tail domain"/>
    <property type="match status" value="1"/>
</dbReference>
<gene>
    <name evidence="3" type="ORF">METZ01_LOCUS192596</name>
</gene>
<keyword evidence="1" id="KW-1133">Transmembrane helix</keyword>
<feature type="domain" description="LTD" evidence="2">
    <location>
        <begin position="25"/>
        <end position="137"/>
    </location>
</feature>
<dbReference type="PROSITE" id="PS51841">
    <property type="entry name" value="LTD"/>
    <property type="match status" value="1"/>
</dbReference>
<accession>A0A382DNX4</accession>
<reference evidence="3" key="1">
    <citation type="submission" date="2018-05" db="EMBL/GenBank/DDBJ databases">
        <authorList>
            <person name="Lanie J.A."/>
            <person name="Ng W.-L."/>
            <person name="Kazmierczak K.M."/>
            <person name="Andrzejewski T.M."/>
            <person name="Davidsen T.M."/>
            <person name="Wayne K.J."/>
            <person name="Tettelin H."/>
            <person name="Glass J.I."/>
            <person name="Rusch D."/>
            <person name="Podicherti R."/>
            <person name="Tsui H.-C.T."/>
            <person name="Winkler M.E."/>
        </authorList>
    </citation>
    <scope>NUCLEOTIDE SEQUENCE</scope>
</reference>
<dbReference type="Pfam" id="PF00932">
    <property type="entry name" value="LTD"/>
    <property type="match status" value="1"/>
</dbReference>
<name>A0A382DNX4_9ZZZZ</name>
<feature type="transmembrane region" description="Helical" evidence="1">
    <location>
        <begin position="379"/>
        <end position="397"/>
    </location>
</feature>
<protein>
    <recommendedName>
        <fullName evidence="2">LTD domain-containing protein</fullName>
    </recommendedName>
</protein>